<reference evidence="1 2" key="1">
    <citation type="submission" date="2016-06" db="EMBL/GenBank/DDBJ databases">
        <title>Revisiting the taxonomy of the Elizabethkingia Genus based on Whole-Genome Sequencing, Optical Mapping, and MALDI-TOF.</title>
        <authorList>
            <person name="Nicholson A.C."/>
        </authorList>
    </citation>
    <scope>NUCLEOTIDE SEQUENCE [LARGE SCALE GENOMIC DNA]</scope>
    <source>
        <strain evidence="1 2">G4070</strain>
    </source>
</reference>
<evidence type="ECO:0000313" key="1">
    <source>
        <dbReference type="EMBL" id="OPC65246.1"/>
    </source>
</evidence>
<keyword evidence="2" id="KW-1185">Reference proteome</keyword>
<gene>
    <name evidence="1" type="ORF">BAZ10_04255</name>
</gene>
<dbReference type="RefSeq" id="WP_078771974.1">
    <property type="nucleotide sequence ID" value="NZ_CBCSBR010000002.1"/>
</dbReference>
<organism evidence="1 2">
    <name type="scientific">Elizabethkingia occulta</name>
    <dbReference type="NCBI Taxonomy" id="1867263"/>
    <lineage>
        <taxon>Bacteria</taxon>
        <taxon>Pseudomonadati</taxon>
        <taxon>Bacteroidota</taxon>
        <taxon>Flavobacteriia</taxon>
        <taxon>Flavobacteriales</taxon>
        <taxon>Weeksellaceae</taxon>
        <taxon>Elizabethkingia</taxon>
    </lineage>
</organism>
<dbReference type="EMBL" id="MAHX01000015">
    <property type="protein sequence ID" value="OPC65246.1"/>
    <property type="molecule type" value="Genomic_DNA"/>
</dbReference>
<dbReference type="AlphaFoldDB" id="A0A1T3ML57"/>
<name>A0A1T3ML57_9FLAO</name>
<dbReference type="Proteomes" id="UP000190813">
    <property type="component" value="Unassembled WGS sequence"/>
</dbReference>
<comment type="caution">
    <text evidence="1">The sequence shown here is derived from an EMBL/GenBank/DDBJ whole genome shotgun (WGS) entry which is preliminary data.</text>
</comment>
<accession>A0A1T3ML57</accession>
<evidence type="ECO:0008006" key="3">
    <source>
        <dbReference type="Google" id="ProtNLM"/>
    </source>
</evidence>
<proteinExistence type="predicted"/>
<protein>
    <recommendedName>
        <fullName evidence="3">DUF3298 domain-containing protein</fullName>
    </recommendedName>
</protein>
<evidence type="ECO:0000313" key="2">
    <source>
        <dbReference type="Proteomes" id="UP000190813"/>
    </source>
</evidence>
<sequence length="380" mass="44520">MKKALFCLVFLCLLFSFSFGQKGRYILEGNIGKLPVVFMLDDYGNNDLSAKYYYKSMLRDIRLEYEKADNGDVIFSFADNYIKYNEKFVLKRKSVTIFEGIWRDNKNKELPVSLHEADLSQVKNPFLDSDYIQQLKTESPEDFIRSSYMVFRKDSISDYNGHKSDWYSEKFSKTSFMRISVTEKSEARSNINKKLFDMHLKMAIGQLSCSNYSAYNDAKGIDYSTKISYWDSNLLGFSNFSSYFCGGAHPDFGSEGYLFDLHSGKEYELDDIIAFDKSVTTEAKTNFTNYSAYRSNFFAPILAKLMIKQYKFEKPKDDEEDPCDYTNVEYWNFPSWTYTKEGIVFTPIFYRAARSCEDSFLLPFKILIPYKNKNFKYQLK</sequence>